<evidence type="ECO:0000313" key="2">
    <source>
        <dbReference type="Proteomes" id="UP000774326"/>
    </source>
</evidence>
<name>A0A9P8Q965_WICPI</name>
<comment type="caution">
    <text evidence="1">The sequence shown here is derived from an EMBL/GenBank/DDBJ whole genome shotgun (WGS) entry which is preliminary data.</text>
</comment>
<sequence length="76" mass="8390">MMCCLFCNFSASKGLIVMIPIEKTNEPTPRSINEVPQVSTLAKALGKIGKSTARIEIDVRINIEDRYAVRDGFCGK</sequence>
<dbReference type="EMBL" id="JAEUBG010001292">
    <property type="protein sequence ID" value="KAH3686603.1"/>
    <property type="molecule type" value="Genomic_DNA"/>
</dbReference>
<dbReference type="AlphaFoldDB" id="A0A9P8Q965"/>
<keyword evidence="2" id="KW-1185">Reference proteome</keyword>
<dbReference type="Proteomes" id="UP000774326">
    <property type="component" value="Unassembled WGS sequence"/>
</dbReference>
<reference evidence="1" key="1">
    <citation type="journal article" date="2021" name="Open Biol.">
        <title>Shared evolutionary footprints suggest mitochondrial oxidative damage underlies multiple complex I losses in fungi.</title>
        <authorList>
            <person name="Schikora-Tamarit M.A."/>
            <person name="Marcet-Houben M."/>
            <person name="Nosek J."/>
            <person name="Gabaldon T."/>
        </authorList>
    </citation>
    <scope>NUCLEOTIDE SEQUENCE</scope>
    <source>
        <strain evidence="1">CBS2887</strain>
    </source>
</reference>
<dbReference type="OrthoDB" id="10458662at2759"/>
<accession>A0A9P8Q965</accession>
<protein>
    <submittedName>
        <fullName evidence="1">Uncharacterized protein</fullName>
    </submittedName>
</protein>
<organism evidence="1 2">
    <name type="scientific">Wickerhamomyces pijperi</name>
    <name type="common">Yeast</name>
    <name type="synonym">Pichia pijperi</name>
    <dbReference type="NCBI Taxonomy" id="599730"/>
    <lineage>
        <taxon>Eukaryota</taxon>
        <taxon>Fungi</taxon>
        <taxon>Dikarya</taxon>
        <taxon>Ascomycota</taxon>
        <taxon>Saccharomycotina</taxon>
        <taxon>Saccharomycetes</taxon>
        <taxon>Phaffomycetales</taxon>
        <taxon>Wickerhamomycetaceae</taxon>
        <taxon>Wickerhamomyces</taxon>
    </lineage>
</organism>
<proteinExistence type="predicted"/>
<reference evidence="1" key="2">
    <citation type="submission" date="2021-01" db="EMBL/GenBank/DDBJ databases">
        <authorList>
            <person name="Schikora-Tamarit M.A."/>
        </authorList>
    </citation>
    <scope>NUCLEOTIDE SEQUENCE</scope>
    <source>
        <strain evidence="1">CBS2887</strain>
    </source>
</reference>
<evidence type="ECO:0000313" key="1">
    <source>
        <dbReference type="EMBL" id="KAH3686603.1"/>
    </source>
</evidence>
<gene>
    <name evidence="1" type="ORF">WICPIJ_002402</name>
</gene>